<dbReference type="EC" id="2.1.1.-" evidence="3"/>
<keyword evidence="2 5" id="KW-0808">Transferase</keyword>
<dbReference type="PRINTS" id="PR00508">
    <property type="entry name" value="S21N4MTFRASE"/>
</dbReference>
<dbReference type="GO" id="GO:0008170">
    <property type="term" value="F:N-methyltransferase activity"/>
    <property type="evidence" value="ECO:0007669"/>
    <property type="project" value="InterPro"/>
</dbReference>
<organism evidence="5 6">
    <name type="scientific">Streptomyces cupreus</name>
    <dbReference type="NCBI Taxonomy" id="2759956"/>
    <lineage>
        <taxon>Bacteria</taxon>
        <taxon>Bacillati</taxon>
        <taxon>Actinomycetota</taxon>
        <taxon>Actinomycetes</taxon>
        <taxon>Kitasatosporales</taxon>
        <taxon>Streptomycetaceae</taxon>
        <taxon>Streptomyces</taxon>
    </lineage>
</organism>
<feature type="domain" description="DNA methylase N-4/N-6" evidence="4">
    <location>
        <begin position="140"/>
        <end position="218"/>
    </location>
</feature>
<name>A0A7X1M865_9ACTN</name>
<accession>A0A7X1M865</accession>
<evidence type="ECO:0000313" key="6">
    <source>
        <dbReference type="Proteomes" id="UP000584670"/>
    </source>
</evidence>
<reference evidence="5 6" key="1">
    <citation type="submission" date="2020-08" db="EMBL/GenBank/DDBJ databases">
        <title>Streptomyces sp. PSKA01 genome sequencing and assembly.</title>
        <authorList>
            <person name="Mandal S."/>
            <person name="Maiti P.K."/>
            <person name="Das P."/>
        </authorList>
    </citation>
    <scope>NUCLEOTIDE SEQUENCE [LARGE SCALE GENOMIC DNA]</scope>
    <source>
        <strain evidence="5 6">PSKA01</strain>
    </source>
</reference>
<gene>
    <name evidence="5" type="ORF">H4N64_09830</name>
</gene>
<dbReference type="Pfam" id="PF01555">
    <property type="entry name" value="N6_N4_Mtase"/>
    <property type="match status" value="1"/>
</dbReference>
<dbReference type="InterPro" id="IPR002941">
    <property type="entry name" value="DNA_methylase_N4/N6"/>
</dbReference>
<evidence type="ECO:0000259" key="4">
    <source>
        <dbReference type="Pfam" id="PF01555"/>
    </source>
</evidence>
<dbReference type="SUPFAM" id="SSF53335">
    <property type="entry name" value="S-adenosyl-L-methionine-dependent methyltransferases"/>
    <property type="match status" value="1"/>
</dbReference>
<comment type="similarity">
    <text evidence="3">Belongs to the N(4)/N(6)-methyltransferase family.</text>
</comment>
<dbReference type="AlphaFoldDB" id="A0A7X1M865"/>
<dbReference type="GO" id="GO:0003677">
    <property type="term" value="F:DNA binding"/>
    <property type="evidence" value="ECO:0007669"/>
    <property type="project" value="InterPro"/>
</dbReference>
<dbReference type="Proteomes" id="UP000584670">
    <property type="component" value="Unassembled WGS sequence"/>
</dbReference>
<keyword evidence="1 5" id="KW-0489">Methyltransferase</keyword>
<evidence type="ECO:0000313" key="5">
    <source>
        <dbReference type="EMBL" id="MBC2901899.1"/>
    </source>
</evidence>
<sequence length="234" mass="25324">MLIGERAGHLTRLRIVDDIDAALDAMETELLTRARTHTDPDTAPDADDPHHGDLVLVATSAPHADRRLDAIREPLVRPEALAEGIVIGGSRKGRRAGIDVTARRRGQSVYGVAKYTESTAFLAHPPGEGLRPTGFRHTSGHAKGRNPGDVWSMSPRPLRAAHFAAFPIDLPLRCIGAGCPPRGTVLDPFSGAATTALAARQLERRYIGIDLRRDFHDIGLDRLGLPRPRGEETA</sequence>
<evidence type="ECO:0000256" key="1">
    <source>
        <dbReference type="ARBA" id="ARBA00022603"/>
    </source>
</evidence>
<keyword evidence="6" id="KW-1185">Reference proteome</keyword>
<evidence type="ECO:0000256" key="3">
    <source>
        <dbReference type="RuleBase" id="RU362026"/>
    </source>
</evidence>
<evidence type="ECO:0000256" key="2">
    <source>
        <dbReference type="ARBA" id="ARBA00022679"/>
    </source>
</evidence>
<dbReference type="GO" id="GO:0032259">
    <property type="term" value="P:methylation"/>
    <property type="evidence" value="ECO:0007669"/>
    <property type="project" value="UniProtKB-KW"/>
</dbReference>
<dbReference type="Gene3D" id="3.40.50.150">
    <property type="entry name" value="Vaccinia Virus protein VP39"/>
    <property type="match status" value="1"/>
</dbReference>
<proteinExistence type="inferred from homology"/>
<dbReference type="InterPro" id="IPR001091">
    <property type="entry name" value="RM_Methyltransferase"/>
</dbReference>
<dbReference type="EMBL" id="JACMSF010000008">
    <property type="protein sequence ID" value="MBC2901899.1"/>
    <property type="molecule type" value="Genomic_DNA"/>
</dbReference>
<protein>
    <recommendedName>
        <fullName evidence="3">Methyltransferase</fullName>
        <ecNumber evidence="3">2.1.1.-</ecNumber>
    </recommendedName>
</protein>
<comment type="caution">
    <text evidence="5">The sequence shown here is derived from an EMBL/GenBank/DDBJ whole genome shotgun (WGS) entry which is preliminary data.</text>
</comment>
<dbReference type="InterPro" id="IPR029063">
    <property type="entry name" value="SAM-dependent_MTases_sf"/>
</dbReference>